<dbReference type="OrthoDB" id="442450at2759"/>
<dbReference type="Gene3D" id="3.80.10.10">
    <property type="entry name" value="Ribonuclease Inhibitor"/>
    <property type="match status" value="2"/>
</dbReference>
<protein>
    <submittedName>
        <fullName evidence="2">FLS2 protein</fullName>
    </submittedName>
</protein>
<dbReference type="InterPro" id="IPR051848">
    <property type="entry name" value="PGIP"/>
</dbReference>
<dbReference type="InterPro" id="IPR032675">
    <property type="entry name" value="LRR_dom_sf"/>
</dbReference>
<dbReference type="Proteomes" id="UP000604046">
    <property type="component" value="Unassembled WGS sequence"/>
</dbReference>
<dbReference type="EMBL" id="CAJNDS010002173">
    <property type="protein sequence ID" value="CAE7359959.1"/>
    <property type="molecule type" value="Genomic_DNA"/>
</dbReference>
<name>A0A812PR34_9DINO</name>
<gene>
    <name evidence="2" type="primary">FLS2</name>
    <name evidence="2" type="ORF">SNAT2548_LOCUS19317</name>
</gene>
<proteinExistence type="predicted"/>
<dbReference type="PANTHER" id="PTHR48059:SF30">
    <property type="entry name" value="OS06G0587000 PROTEIN"/>
    <property type="match status" value="1"/>
</dbReference>
<organism evidence="2 3">
    <name type="scientific">Symbiodinium natans</name>
    <dbReference type="NCBI Taxonomy" id="878477"/>
    <lineage>
        <taxon>Eukaryota</taxon>
        <taxon>Sar</taxon>
        <taxon>Alveolata</taxon>
        <taxon>Dinophyceae</taxon>
        <taxon>Suessiales</taxon>
        <taxon>Symbiodiniaceae</taxon>
        <taxon>Symbiodinium</taxon>
    </lineage>
</organism>
<evidence type="ECO:0000256" key="1">
    <source>
        <dbReference type="ARBA" id="ARBA00004196"/>
    </source>
</evidence>
<accession>A0A812PR34</accession>
<comment type="subcellular location">
    <subcellularLocation>
        <location evidence="1">Cell envelope</location>
    </subcellularLocation>
</comment>
<reference evidence="2" key="1">
    <citation type="submission" date="2021-02" db="EMBL/GenBank/DDBJ databases">
        <authorList>
            <person name="Dougan E. K."/>
            <person name="Rhodes N."/>
            <person name="Thang M."/>
            <person name="Chan C."/>
        </authorList>
    </citation>
    <scope>NUCLEOTIDE SEQUENCE</scope>
</reference>
<sequence length="437" mass="48432">MLRAVLQKLRLATELRQHKDHCQWMGISCDDGCVESISLVRCNLTGELPVELGNLKRLRCLYLSENPSLSGSLRALRPLAQLEELDLYRTHISGGLNELRDLKNITDLTLTKTQIDGKLEALTTMKHIRRLELADTKIQGRLEDIKGLDQLNTVKLSSTGVTGQLEALHGLKEMLELDLSKTRITGRLQDLLHFPKLEEAWLSGTAVSGRLTPEWLGRLGVLRILDLETQASFVPTEVHSAKILDATYGDQPMLPALTVSRCPLNSPVLELLQPLINSRSIAKLSAAGSNLTGRLPDYLTDQYFAESLQTLDLSLNHIELVEGMFTSSLLALAENPNVSFAPGVLQKAIRTGVRVDLRGVDLTEKEAGDALELLPVPSETALGGREITVERGFACYSLEATVLQVTPERFLPDHFCHCKPMHARLNMSFFKCRSQMA</sequence>
<dbReference type="AlphaFoldDB" id="A0A812PR34"/>
<evidence type="ECO:0000313" key="3">
    <source>
        <dbReference type="Proteomes" id="UP000604046"/>
    </source>
</evidence>
<comment type="caution">
    <text evidence="2">The sequence shown here is derived from an EMBL/GenBank/DDBJ whole genome shotgun (WGS) entry which is preliminary data.</text>
</comment>
<dbReference type="PANTHER" id="PTHR48059">
    <property type="entry name" value="POLYGALACTURONASE INHIBITOR 1"/>
    <property type="match status" value="1"/>
</dbReference>
<evidence type="ECO:0000313" key="2">
    <source>
        <dbReference type="EMBL" id="CAE7359959.1"/>
    </source>
</evidence>
<dbReference type="SUPFAM" id="SSF52058">
    <property type="entry name" value="L domain-like"/>
    <property type="match status" value="1"/>
</dbReference>
<keyword evidence="3" id="KW-1185">Reference proteome</keyword>